<dbReference type="OrthoDB" id="2427554at2759"/>
<feature type="compositionally biased region" description="Polar residues" evidence="1">
    <location>
        <begin position="690"/>
        <end position="699"/>
    </location>
</feature>
<keyword evidence="2" id="KW-0472">Membrane</keyword>
<proteinExistence type="predicted"/>
<keyword evidence="2" id="KW-1133">Transmembrane helix</keyword>
<dbReference type="EMBL" id="MVBO01000065">
    <property type="protein sequence ID" value="OZJ03870.1"/>
    <property type="molecule type" value="Genomic_DNA"/>
</dbReference>
<organism evidence="4 5">
    <name type="scientific">Bifiguratus adelaidae</name>
    <dbReference type="NCBI Taxonomy" id="1938954"/>
    <lineage>
        <taxon>Eukaryota</taxon>
        <taxon>Fungi</taxon>
        <taxon>Fungi incertae sedis</taxon>
        <taxon>Mucoromycota</taxon>
        <taxon>Mucoromycotina</taxon>
        <taxon>Endogonomycetes</taxon>
        <taxon>Endogonales</taxon>
        <taxon>Endogonales incertae sedis</taxon>
        <taxon>Bifiguratus</taxon>
    </lineage>
</organism>
<evidence type="ECO:0000256" key="2">
    <source>
        <dbReference type="SAM" id="Phobius"/>
    </source>
</evidence>
<comment type="caution">
    <text evidence="4">The sequence shown here is derived from an EMBL/GenBank/DDBJ whole genome shotgun (WGS) entry which is preliminary data.</text>
</comment>
<dbReference type="PANTHER" id="PTHR31605:SF0">
    <property type="entry name" value="GLYCEROL-3-PHOSPHATE O-ACYLTRANSFERASE 1"/>
    <property type="match status" value="1"/>
</dbReference>
<feature type="region of interest" description="Disordered" evidence="1">
    <location>
        <begin position="682"/>
        <end position="715"/>
    </location>
</feature>
<keyword evidence="2" id="KW-0812">Transmembrane</keyword>
<dbReference type="SMART" id="SM00563">
    <property type="entry name" value="PlsC"/>
    <property type="match status" value="1"/>
</dbReference>
<dbReference type="SUPFAM" id="SSF69593">
    <property type="entry name" value="Glycerol-3-phosphate (1)-acyltransferase"/>
    <property type="match status" value="2"/>
</dbReference>
<dbReference type="CDD" id="cd07992">
    <property type="entry name" value="LPLAT_AAK14816-like"/>
    <property type="match status" value="1"/>
</dbReference>
<accession>A0A261XZS8</accession>
<dbReference type="GO" id="GO:0004366">
    <property type="term" value="F:glycerol-3-phosphate O-acyltransferase activity"/>
    <property type="evidence" value="ECO:0007669"/>
    <property type="project" value="TreeGrafter"/>
</dbReference>
<evidence type="ECO:0000313" key="5">
    <source>
        <dbReference type="Proteomes" id="UP000242875"/>
    </source>
</evidence>
<dbReference type="InterPro" id="IPR052744">
    <property type="entry name" value="GPAT/DAPAT"/>
</dbReference>
<evidence type="ECO:0000313" key="4">
    <source>
        <dbReference type="EMBL" id="OZJ03870.1"/>
    </source>
</evidence>
<gene>
    <name evidence="4" type="ORF">BZG36_03683</name>
</gene>
<dbReference type="PANTHER" id="PTHR31605">
    <property type="entry name" value="GLYCEROL-3-PHOSPHATE O-ACYLTRANSFERASE 1"/>
    <property type="match status" value="1"/>
</dbReference>
<dbReference type="Proteomes" id="UP000242875">
    <property type="component" value="Unassembled WGS sequence"/>
</dbReference>
<dbReference type="GO" id="GO:0016287">
    <property type="term" value="F:glycerone-phosphate O-acyltransferase activity"/>
    <property type="evidence" value="ECO:0007669"/>
    <property type="project" value="TreeGrafter"/>
</dbReference>
<evidence type="ECO:0000259" key="3">
    <source>
        <dbReference type="SMART" id="SM00563"/>
    </source>
</evidence>
<feature type="transmembrane region" description="Helical" evidence="2">
    <location>
        <begin position="459"/>
        <end position="486"/>
    </location>
</feature>
<protein>
    <recommendedName>
        <fullName evidence="3">Phospholipid/glycerol acyltransferase domain-containing protein</fullName>
    </recommendedName>
</protein>
<dbReference type="InterPro" id="IPR002123">
    <property type="entry name" value="Plipid/glycerol_acylTrfase"/>
</dbReference>
<feature type="transmembrane region" description="Helical" evidence="2">
    <location>
        <begin position="412"/>
        <end position="438"/>
    </location>
</feature>
<feature type="transmembrane region" description="Helical" evidence="2">
    <location>
        <begin position="498"/>
        <end position="516"/>
    </location>
</feature>
<reference evidence="4 5" key="1">
    <citation type="journal article" date="2017" name="Mycologia">
        <title>Bifiguratus adelaidae, gen. et sp. nov., a new member of Mucoromycotina in endophytic and soil-dwelling habitats.</title>
        <authorList>
            <person name="Torres-Cruz T.J."/>
            <person name="Billingsley Tobias T.L."/>
            <person name="Almatruk M."/>
            <person name="Hesse C."/>
            <person name="Kuske C.R."/>
            <person name="Desiro A."/>
            <person name="Benucci G.M."/>
            <person name="Bonito G."/>
            <person name="Stajich J.E."/>
            <person name="Dunlap C."/>
            <person name="Arnold A.E."/>
            <person name="Porras-Alfaro A."/>
        </authorList>
    </citation>
    <scope>NUCLEOTIDE SEQUENCE [LARGE SCALE GENOMIC DNA]</scope>
    <source>
        <strain evidence="4 5">AZ0501</strain>
    </source>
</reference>
<name>A0A261XZS8_9FUNG</name>
<dbReference type="GO" id="GO:0008654">
    <property type="term" value="P:phospholipid biosynthetic process"/>
    <property type="evidence" value="ECO:0007669"/>
    <property type="project" value="TreeGrafter"/>
</dbReference>
<keyword evidence="5" id="KW-1185">Reference proteome</keyword>
<evidence type="ECO:0000256" key="1">
    <source>
        <dbReference type="SAM" id="MobiDB-lite"/>
    </source>
</evidence>
<dbReference type="AlphaFoldDB" id="A0A261XZS8"/>
<feature type="domain" description="Phospholipid/glycerol acyltransferase" evidence="3">
    <location>
        <begin position="55"/>
        <end position="265"/>
    </location>
</feature>
<sequence>MASTSSRGDAKGIDAAPSATIYMAVRFFLTCILKIFFREVETRGAHNIPKEGPVLFLCGPHANQYVDSLIVCTQINRVVSFLMAEKTLREPVVGELAKAMHAIPVIRPQDLAINGDGTVRFPDPDPEKPSKTLVGIDTKFKIQVQLRDKIALKTSPDSFEVVEIISDTELKLRSEPSEKAAVAAFSSAGGTPYRIIPHVDQHDIYARIWERLADNGAVAIFPEGGSHDQPELLPFKAGFTIFTLGAMAAHPGLEVKIVPVGLNYFHPDKFRSRCVVDFGHPLSISSELVEAYKKGGAEKRDACGKLLTAGTEALKNVTVNAPNYETLMVIQAARRLYQPATLKLPLVTVVELNRRFVYGCLQMQNEPEFKELKTKVAAYNRLLKYYGLRDHQVKKTALGGWRSARLLVQRVAVLLFVGMLAMPGAIINLPIALTAIYFSQKKQKAALASSVVKLRARDVVATWKVVVALGLGPVLYFLYALSILIWGITHNKSTTWNILVPLSVWIALPFFSYASVRVGEVGMDVLRSLPPLFVTIGQPQAAENLRQIRATLSQDITKAINRLAPRVYDDFDPDRWEKIARQQKVTSTSTAEQADKVETNENETNMEDQAHFWTTDLGSASNPLDQLRSVIQSHKDWIDDTMFNWNRHHETDDEDTDVLFDTLEGALNDKARRDGYVVKGKHAETIPEQGESTPSSSQTPRKRERKRTSSLGASLADGGLKVSALANLDREKGFGQLHQSLVDQQDSGL</sequence>